<evidence type="ECO:0000313" key="3">
    <source>
        <dbReference type="Proteomes" id="UP001552299"/>
    </source>
</evidence>
<evidence type="ECO:0000256" key="1">
    <source>
        <dbReference type="SAM" id="MobiDB-lite"/>
    </source>
</evidence>
<feature type="compositionally biased region" description="Acidic residues" evidence="1">
    <location>
        <begin position="124"/>
        <end position="137"/>
    </location>
</feature>
<proteinExistence type="predicted"/>
<dbReference type="EMBL" id="JANQDX010000014">
    <property type="protein sequence ID" value="KAL0911893.1"/>
    <property type="molecule type" value="Genomic_DNA"/>
</dbReference>
<dbReference type="Proteomes" id="UP001552299">
    <property type="component" value="Unassembled WGS sequence"/>
</dbReference>
<dbReference type="AlphaFoldDB" id="A0ABD0UNX6"/>
<accession>A0ABD0UNX6</accession>
<organism evidence="2 3">
    <name type="scientific">Dendrobium thyrsiflorum</name>
    <name type="common">Pinecone-like raceme dendrobium</name>
    <name type="synonym">Orchid</name>
    <dbReference type="NCBI Taxonomy" id="117978"/>
    <lineage>
        <taxon>Eukaryota</taxon>
        <taxon>Viridiplantae</taxon>
        <taxon>Streptophyta</taxon>
        <taxon>Embryophyta</taxon>
        <taxon>Tracheophyta</taxon>
        <taxon>Spermatophyta</taxon>
        <taxon>Magnoliopsida</taxon>
        <taxon>Liliopsida</taxon>
        <taxon>Asparagales</taxon>
        <taxon>Orchidaceae</taxon>
        <taxon>Epidendroideae</taxon>
        <taxon>Malaxideae</taxon>
        <taxon>Dendrobiinae</taxon>
        <taxon>Dendrobium</taxon>
    </lineage>
</organism>
<keyword evidence="3" id="KW-1185">Reference proteome</keyword>
<feature type="region of interest" description="Disordered" evidence="1">
    <location>
        <begin position="104"/>
        <end position="137"/>
    </location>
</feature>
<name>A0ABD0UNX6_DENTH</name>
<feature type="compositionally biased region" description="Acidic residues" evidence="1">
    <location>
        <begin position="104"/>
        <end position="114"/>
    </location>
</feature>
<sequence length="137" mass="15339">MQYTRRSIHNVASTTHAWPTTNIAFSDEHLPPTNFGSVPEVDIAQYRNSVPLGIGTRYNLVLRGTERIPSSTEGYRAVPSGTEEYRAVPGKRKIIEIEEEGVDWETLDSIEEEGERAVHHNDDSNEDPLSDDSADDL</sequence>
<protein>
    <submittedName>
        <fullName evidence="2">Uncharacterized protein</fullName>
    </submittedName>
</protein>
<comment type="caution">
    <text evidence="2">The sequence shown here is derived from an EMBL/GenBank/DDBJ whole genome shotgun (WGS) entry which is preliminary data.</text>
</comment>
<evidence type="ECO:0000313" key="2">
    <source>
        <dbReference type="EMBL" id="KAL0911893.1"/>
    </source>
</evidence>
<gene>
    <name evidence="2" type="ORF">M5K25_017827</name>
</gene>
<reference evidence="2 3" key="1">
    <citation type="journal article" date="2024" name="Plant Biotechnol. J.">
        <title>Dendrobium thyrsiflorum genome and its molecular insights into genes involved in important horticultural traits.</title>
        <authorList>
            <person name="Chen B."/>
            <person name="Wang J.Y."/>
            <person name="Zheng P.J."/>
            <person name="Li K.L."/>
            <person name="Liang Y.M."/>
            <person name="Chen X.F."/>
            <person name="Zhang C."/>
            <person name="Zhao X."/>
            <person name="He X."/>
            <person name="Zhang G.Q."/>
            <person name="Liu Z.J."/>
            <person name="Xu Q."/>
        </authorList>
    </citation>
    <scope>NUCLEOTIDE SEQUENCE [LARGE SCALE GENOMIC DNA]</scope>
    <source>
        <strain evidence="2">GZMU011</strain>
    </source>
</reference>